<dbReference type="NCBIfam" id="TIGR02896">
    <property type="entry name" value="spore_III_AF"/>
    <property type="match status" value="1"/>
</dbReference>
<keyword evidence="1" id="KW-0812">Transmembrane</keyword>
<dbReference type="Pfam" id="PF09581">
    <property type="entry name" value="Spore_III_AF"/>
    <property type="match status" value="1"/>
</dbReference>
<keyword evidence="3" id="KW-1185">Reference proteome</keyword>
<dbReference type="InterPro" id="IPR014245">
    <property type="entry name" value="Spore_III_AF"/>
</dbReference>
<evidence type="ECO:0000313" key="3">
    <source>
        <dbReference type="Proteomes" id="UP000284219"/>
    </source>
</evidence>
<feature type="transmembrane region" description="Helical" evidence="1">
    <location>
        <begin position="12"/>
        <end position="31"/>
    </location>
</feature>
<evidence type="ECO:0000256" key="1">
    <source>
        <dbReference type="SAM" id="Phobius"/>
    </source>
</evidence>
<dbReference type="AlphaFoldDB" id="A0A419SMQ3"/>
<sequence>MIEAISHWLQEIILLVLIATILDMLLPSTSIQRYVKFVMALLILLSMISPVIHWFQKDLSLEKIYLRILNYNEDAEQDWAHLKQYSEQLMRDHEQETTGFVKSQLESLITAKVEEQHGMKVDFVKIEIEQKSSGEQSYPVISSVQLILDKDIRDKGHGEDEDRIQIQPVEPVTIDVGGETTTPVSSLVELSAAERKTLEDIATDIAQTWSIDRSKVTTKLKGNQEEG</sequence>
<dbReference type="Proteomes" id="UP000284219">
    <property type="component" value="Unassembled WGS sequence"/>
</dbReference>
<gene>
    <name evidence="2" type="ORF">BEP19_01115</name>
</gene>
<reference evidence="2 3" key="1">
    <citation type="submission" date="2016-08" db="EMBL/GenBank/DDBJ databases">
        <title>Novel Firmicute Genomes.</title>
        <authorList>
            <person name="Poppleton D.I."/>
            <person name="Gribaldo S."/>
        </authorList>
    </citation>
    <scope>NUCLEOTIDE SEQUENCE [LARGE SCALE GENOMIC DNA]</scope>
    <source>
        <strain evidence="2 3">RAOx-1</strain>
    </source>
</reference>
<evidence type="ECO:0000313" key="2">
    <source>
        <dbReference type="EMBL" id="RKD25574.1"/>
    </source>
</evidence>
<accession>A0A419SMQ3</accession>
<dbReference type="EMBL" id="MCHY01000006">
    <property type="protein sequence ID" value="RKD25574.1"/>
    <property type="molecule type" value="Genomic_DNA"/>
</dbReference>
<comment type="caution">
    <text evidence="2">The sequence shown here is derived from an EMBL/GenBank/DDBJ whole genome shotgun (WGS) entry which is preliminary data.</text>
</comment>
<dbReference type="RefSeq" id="WP_120188243.1">
    <property type="nucleotide sequence ID" value="NZ_MCHY01000006.1"/>
</dbReference>
<name>A0A419SMQ3_9BACL</name>
<feature type="transmembrane region" description="Helical" evidence="1">
    <location>
        <begin position="37"/>
        <end position="55"/>
    </location>
</feature>
<keyword evidence="1" id="KW-1133">Transmembrane helix</keyword>
<dbReference type="OrthoDB" id="2375554at2"/>
<keyword evidence="1" id="KW-0472">Membrane</keyword>
<organism evidence="2 3">
    <name type="scientific">Ammoniphilus oxalaticus</name>
    <dbReference type="NCBI Taxonomy" id="66863"/>
    <lineage>
        <taxon>Bacteria</taxon>
        <taxon>Bacillati</taxon>
        <taxon>Bacillota</taxon>
        <taxon>Bacilli</taxon>
        <taxon>Bacillales</taxon>
        <taxon>Paenibacillaceae</taxon>
        <taxon>Aneurinibacillus group</taxon>
        <taxon>Ammoniphilus</taxon>
    </lineage>
</organism>
<proteinExistence type="predicted"/>
<protein>
    <submittedName>
        <fullName evidence="2">Stage III sporulation protein AF</fullName>
    </submittedName>
</protein>